<reference evidence="2" key="1">
    <citation type="submission" date="2020-09" db="EMBL/GenBank/DDBJ databases">
        <title>Brevundimonas sp. LVF2 isolated from a puddle in Goettingen, Germany.</title>
        <authorList>
            <person name="Friedrich I."/>
            <person name="Klassen A."/>
            <person name="Hannes N."/>
            <person name="Schneider D."/>
            <person name="Hertel R."/>
            <person name="Daniel R."/>
        </authorList>
    </citation>
    <scope>NUCLEOTIDE SEQUENCE</scope>
    <source>
        <strain evidence="2">LVF2</strain>
    </source>
</reference>
<keyword evidence="1" id="KW-0472">Membrane</keyword>
<evidence type="ECO:0000313" key="3">
    <source>
        <dbReference type="Proteomes" id="UP000663918"/>
    </source>
</evidence>
<dbReference type="Proteomes" id="UP000663918">
    <property type="component" value="Chromosome"/>
</dbReference>
<gene>
    <name evidence="2" type="ORF">IFJ75_17825</name>
</gene>
<evidence type="ECO:0000256" key="1">
    <source>
        <dbReference type="SAM" id="Phobius"/>
    </source>
</evidence>
<keyword evidence="1" id="KW-0812">Transmembrane</keyword>
<keyword evidence="3" id="KW-1185">Reference proteome</keyword>
<name>A0A975C191_9CAUL</name>
<dbReference type="EMBL" id="CP062222">
    <property type="protein sequence ID" value="QTC91052.1"/>
    <property type="molecule type" value="Genomic_DNA"/>
</dbReference>
<evidence type="ECO:0000313" key="2">
    <source>
        <dbReference type="EMBL" id="QTC91052.1"/>
    </source>
</evidence>
<organism evidence="2 3">
    <name type="scientific">Brevundimonas goettingensis</name>
    <dbReference type="NCBI Taxonomy" id="2774190"/>
    <lineage>
        <taxon>Bacteria</taxon>
        <taxon>Pseudomonadati</taxon>
        <taxon>Pseudomonadota</taxon>
        <taxon>Alphaproteobacteria</taxon>
        <taxon>Caulobacterales</taxon>
        <taxon>Caulobacteraceae</taxon>
        <taxon>Brevundimonas</taxon>
    </lineage>
</organism>
<keyword evidence="1" id="KW-1133">Transmembrane helix</keyword>
<accession>A0A975C191</accession>
<protein>
    <submittedName>
        <fullName evidence="2">Uncharacterized protein</fullName>
    </submittedName>
</protein>
<dbReference type="AlphaFoldDB" id="A0A975C191"/>
<sequence length="59" mass="6282">MIRLRLAIAALFVAAGAVTVASAVGWVSADAAQTLFIGLWLFGGLPLGAWLLWSRARRK</sequence>
<feature type="transmembrane region" description="Helical" evidence="1">
    <location>
        <begin position="33"/>
        <end position="53"/>
    </location>
</feature>
<dbReference type="RefSeq" id="WP_207870031.1">
    <property type="nucleotide sequence ID" value="NZ_CP062222.1"/>
</dbReference>
<dbReference type="KEGG" id="bgoe:IFJ75_17825"/>
<proteinExistence type="predicted"/>